<dbReference type="InterPro" id="IPR011991">
    <property type="entry name" value="ArsR-like_HTH"/>
</dbReference>
<protein>
    <submittedName>
        <fullName evidence="1">Winged helix-turn-helix DNA-binding</fullName>
    </submittedName>
</protein>
<organism evidence="1 2">
    <name type="scientific">Natronorubrum thiooxidans</name>
    <dbReference type="NCBI Taxonomy" id="308853"/>
    <lineage>
        <taxon>Archaea</taxon>
        <taxon>Methanobacteriati</taxon>
        <taxon>Methanobacteriota</taxon>
        <taxon>Stenosarchaea group</taxon>
        <taxon>Halobacteria</taxon>
        <taxon>Halobacteriales</taxon>
        <taxon>Natrialbaceae</taxon>
        <taxon>Natronorubrum</taxon>
    </lineage>
</organism>
<dbReference type="AlphaFoldDB" id="A0A1N7H027"/>
<sequence>MTPVPDQLYDLPPSGKLVLKVLSVDGAMTQSQLAAETRLSKRTVRYALDALRDAGVLHERVYFRDARKSLYSVSDPLLTDESAAADD</sequence>
<evidence type="ECO:0000313" key="1">
    <source>
        <dbReference type="EMBL" id="SIS18182.1"/>
    </source>
</evidence>
<dbReference type="OrthoDB" id="350804at2157"/>
<dbReference type="InterPro" id="IPR036388">
    <property type="entry name" value="WH-like_DNA-bd_sf"/>
</dbReference>
<dbReference type="Proteomes" id="UP000185936">
    <property type="component" value="Unassembled WGS sequence"/>
</dbReference>
<name>A0A1N7H027_9EURY</name>
<reference evidence="2" key="1">
    <citation type="submission" date="2017-01" db="EMBL/GenBank/DDBJ databases">
        <authorList>
            <person name="Varghese N."/>
            <person name="Submissions S."/>
        </authorList>
    </citation>
    <scope>NUCLEOTIDE SEQUENCE [LARGE SCALE GENOMIC DNA]</scope>
    <source>
        <strain evidence="2">type strain: HArc-</strain>
    </source>
</reference>
<dbReference type="CDD" id="cd00090">
    <property type="entry name" value="HTH_ARSR"/>
    <property type="match status" value="1"/>
</dbReference>
<keyword evidence="1" id="KW-0238">DNA-binding</keyword>
<dbReference type="GO" id="GO:0003677">
    <property type="term" value="F:DNA binding"/>
    <property type="evidence" value="ECO:0007669"/>
    <property type="project" value="UniProtKB-KW"/>
</dbReference>
<evidence type="ECO:0000313" key="2">
    <source>
        <dbReference type="Proteomes" id="UP000185936"/>
    </source>
</evidence>
<accession>A0A1N7H027</accession>
<keyword evidence="2" id="KW-1185">Reference proteome</keyword>
<dbReference type="Pfam" id="PF13412">
    <property type="entry name" value="HTH_24"/>
    <property type="match status" value="1"/>
</dbReference>
<dbReference type="Gene3D" id="1.10.10.10">
    <property type="entry name" value="Winged helix-like DNA-binding domain superfamily/Winged helix DNA-binding domain"/>
    <property type="match status" value="1"/>
</dbReference>
<dbReference type="InterPro" id="IPR036390">
    <property type="entry name" value="WH_DNA-bd_sf"/>
</dbReference>
<proteinExistence type="predicted"/>
<dbReference type="EMBL" id="FTNR01000019">
    <property type="protein sequence ID" value="SIS18182.1"/>
    <property type="molecule type" value="Genomic_DNA"/>
</dbReference>
<gene>
    <name evidence="1" type="ORF">SAMN05421752_11932</name>
</gene>
<dbReference type="STRING" id="308853.SAMN05421752_11932"/>
<dbReference type="SUPFAM" id="SSF46785">
    <property type="entry name" value="Winged helix' DNA-binding domain"/>
    <property type="match status" value="1"/>
</dbReference>
<dbReference type="RefSeq" id="WP_076610659.1">
    <property type="nucleotide sequence ID" value="NZ_FTNR01000019.1"/>
</dbReference>